<reference evidence="1 2" key="1">
    <citation type="submission" date="2015-07" db="EMBL/GenBank/DDBJ databases">
        <title>The genome of Eufriesea mexicana.</title>
        <authorList>
            <person name="Pan H."/>
            <person name="Kapheim K."/>
        </authorList>
    </citation>
    <scope>NUCLEOTIDE SEQUENCE [LARGE SCALE GENOMIC DNA]</scope>
    <source>
        <strain evidence="1">0111107269</strain>
        <tissue evidence="1">Whole body</tissue>
    </source>
</reference>
<sequence>MVGEAVGNGCFRGLRSTHDGAIGFREAVISEITFGAVHGKPRSLLASRWGVRGLSWRYDVQADTMHRVVVRVLMTRVRKVTLPAASSVIRIWHTGVCFAHISGTQTSWVRRNVLCEIIDWNVDGCLGVRDVRAAKCTLQGSGDPYDPSWEACPVTRPP</sequence>
<name>A0A310SJG4_9HYME</name>
<keyword evidence="2" id="KW-1185">Reference proteome</keyword>
<gene>
    <name evidence="1" type="ORF">WN48_09311</name>
</gene>
<proteinExistence type="predicted"/>
<protein>
    <submittedName>
        <fullName evidence="1">Uncharacterized protein</fullName>
    </submittedName>
</protein>
<evidence type="ECO:0000313" key="1">
    <source>
        <dbReference type="EMBL" id="OAD53720.1"/>
    </source>
</evidence>
<accession>A0A310SJG4</accession>
<dbReference type="AlphaFoldDB" id="A0A310SJG4"/>
<dbReference type="Proteomes" id="UP000250275">
    <property type="component" value="Unassembled WGS sequence"/>
</dbReference>
<organism evidence="1 2">
    <name type="scientific">Eufriesea mexicana</name>
    <dbReference type="NCBI Taxonomy" id="516756"/>
    <lineage>
        <taxon>Eukaryota</taxon>
        <taxon>Metazoa</taxon>
        <taxon>Ecdysozoa</taxon>
        <taxon>Arthropoda</taxon>
        <taxon>Hexapoda</taxon>
        <taxon>Insecta</taxon>
        <taxon>Pterygota</taxon>
        <taxon>Neoptera</taxon>
        <taxon>Endopterygota</taxon>
        <taxon>Hymenoptera</taxon>
        <taxon>Apocrita</taxon>
        <taxon>Aculeata</taxon>
        <taxon>Apoidea</taxon>
        <taxon>Anthophila</taxon>
        <taxon>Apidae</taxon>
        <taxon>Eufriesea</taxon>
    </lineage>
</organism>
<dbReference type="EMBL" id="KQ766299">
    <property type="protein sequence ID" value="OAD53720.1"/>
    <property type="molecule type" value="Genomic_DNA"/>
</dbReference>
<evidence type="ECO:0000313" key="2">
    <source>
        <dbReference type="Proteomes" id="UP000250275"/>
    </source>
</evidence>